<sequence>MCPISPQVKQAPLGTPAFGGNPAAAGLGFWCCLLAGGTKDSPQALFPSHGRLNPPFFFGKLPVCDVSKVHADCTSFSPIPNLFAFFKSSAQVSGSVDCLYNYRSASGFNPLRNITLFAYSSIFESPSKIEVNFRT</sequence>
<proteinExistence type="predicted"/>
<accession>A0ABD1Z9X4</accession>
<keyword evidence="2" id="KW-1185">Reference proteome</keyword>
<evidence type="ECO:0000313" key="2">
    <source>
        <dbReference type="Proteomes" id="UP001605036"/>
    </source>
</evidence>
<gene>
    <name evidence="1" type="ORF">R1flu_010714</name>
</gene>
<comment type="caution">
    <text evidence="1">The sequence shown here is derived from an EMBL/GenBank/DDBJ whole genome shotgun (WGS) entry which is preliminary data.</text>
</comment>
<dbReference type="EMBL" id="JBHFFA010000002">
    <property type="protein sequence ID" value="KAL2643127.1"/>
    <property type="molecule type" value="Genomic_DNA"/>
</dbReference>
<dbReference type="Proteomes" id="UP001605036">
    <property type="component" value="Unassembled WGS sequence"/>
</dbReference>
<reference evidence="1 2" key="1">
    <citation type="submission" date="2024-09" db="EMBL/GenBank/DDBJ databases">
        <title>Chromosome-scale assembly of Riccia fluitans.</title>
        <authorList>
            <person name="Paukszto L."/>
            <person name="Sawicki J."/>
            <person name="Karawczyk K."/>
            <person name="Piernik-Szablinska J."/>
            <person name="Szczecinska M."/>
            <person name="Mazdziarz M."/>
        </authorList>
    </citation>
    <scope>NUCLEOTIDE SEQUENCE [LARGE SCALE GENOMIC DNA]</scope>
    <source>
        <strain evidence="1">Rf_01</strain>
        <tissue evidence="1">Aerial parts of the thallus</tissue>
    </source>
</reference>
<protein>
    <submittedName>
        <fullName evidence="1">Uncharacterized protein</fullName>
    </submittedName>
</protein>
<dbReference type="AlphaFoldDB" id="A0ABD1Z9X4"/>
<evidence type="ECO:0000313" key="1">
    <source>
        <dbReference type="EMBL" id="KAL2643127.1"/>
    </source>
</evidence>
<name>A0ABD1Z9X4_9MARC</name>
<organism evidence="1 2">
    <name type="scientific">Riccia fluitans</name>
    <dbReference type="NCBI Taxonomy" id="41844"/>
    <lineage>
        <taxon>Eukaryota</taxon>
        <taxon>Viridiplantae</taxon>
        <taxon>Streptophyta</taxon>
        <taxon>Embryophyta</taxon>
        <taxon>Marchantiophyta</taxon>
        <taxon>Marchantiopsida</taxon>
        <taxon>Marchantiidae</taxon>
        <taxon>Marchantiales</taxon>
        <taxon>Ricciaceae</taxon>
        <taxon>Riccia</taxon>
    </lineage>
</organism>